<dbReference type="Proteomes" id="UP000234681">
    <property type="component" value="Chromosome 1"/>
</dbReference>
<protein>
    <submittedName>
        <fullName evidence="1">RCG24835</fullName>
    </submittedName>
</protein>
<accession>A6JBZ0</accession>
<dbReference type="EMBL" id="CH473980">
    <property type="protein sequence ID" value="EDM08517.1"/>
    <property type="molecule type" value="Genomic_DNA"/>
</dbReference>
<name>A6JBZ0_RAT</name>
<evidence type="ECO:0000313" key="2">
    <source>
        <dbReference type="Proteomes" id="UP000234681"/>
    </source>
</evidence>
<gene>
    <name evidence="1" type="ORF">rCG_24835</name>
</gene>
<reference evidence="2" key="1">
    <citation type="submission" date="2005-09" db="EMBL/GenBank/DDBJ databases">
        <authorList>
            <person name="Mural R.J."/>
            <person name="Li P.W."/>
            <person name="Adams M.D."/>
            <person name="Amanatides P.G."/>
            <person name="Baden-Tillson H."/>
            <person name="Barnstead M."/>
            <person name="Chin S.H."/>
            <person name="Dew I."/>
            <person name="Evans C.A."/>
            <person name="Ferriera S."/>
            <person name="Flanigan M."/>
            <person name="Fosler C."/>
            <person name="Glodek A."/>
            <person name="Gu Z."/>
            <person name="Holt R.A."/>
            <person name="Jennings D."/>
            <person name="Kraft C.L."/>
            <person name="Lu F."/>
            <person name="Nguyen T."/>
            <person name="Nusskern D.R."/>
            <person name="Pfannkoch C.M."/>
            <person name="Sitter C."/>
            <person name="Sutton G.G."/>
            <person name="Venter J.C."/>
            <person name="Wang Z."/>
            <person name="Woodage T."/>
            <person name="Zheng X.H."/>
            <person name="Zhong F."/>
        </authorList>
    </citation>
    <scope>NUCLEOTIDE SEQUENCE [LARGE SCALE GENOMIC DNA]</scope>
    <source>
        <strain>BN</strain>
        <strain evidence="2">Sprague-Dawley</strain>
    </source>
</reference>
<dbReference type="AlphaFoldDB" id="A6JBZ0"/>
<sequence>MGRDFPNARPTLRVYWMQEFVEQPLSKLWCPRRFAIPPGSSLNRPMELEDPTFQIVDHIFFPPRKLFWARGTPPLALRQVQGEASENLLLASEHFLPFPGTNPQRRRDSSVDFFFLDSKCLGTIFRELPAHAVL</sequence>
<proteinExistence type="predicted"/>
<evidence type="ECO:0000313" key="1">
    <source>
        <dbReference type="EMBL" id="EDM08517.1"/>
    </source>
</evidence>
<organism evidence="1 2">
    <name type="scientific">Rattus norvegicus</name>
    <name type="common">Rat</name>
    <dbReference type="NCBI Taxonomy" id="10116"/>
    <lineage>
        <taxon>Eukaryota</taxon>
        <taxon>Metazoa</taxon>
        <taxon>Chordata</taxon>
        <taxon>Craniata</taxon>
        <taxon>Vertebrata</taxon>
        <taxon>Euteleostomi</taxon>
        <taxon>Mammalia</taxon>
        <taxon>Eutheria</taxon>
        <taxon>Euarchontoglires</taxon>
        <taxon>Glires</taxon>
        <taxon>Rodentia</taxon>
        <taxon>Myomorpha</taxon>
        <taxon>Muroidea</taxon>
        <taxon>Muridae</taxon>
        <taxon>Murinae</taxon>
        <taxon>Rattus</taxon>
    </lineage>
</organism>